<dbReference type="GO" id="GO:0012505">
    <property type="term" value="C:endomembrane system"/>
    <property type="evidence" value="ECO:0007669"/>
    <property type="project" value="UniProtKB-SubCell"/>
</dbReference>
<dbReference type="SUPFAM" id="SSF103473">
    <property type="entry name" value="MFS general substrate transporter"/>
    <property type="match status" value="3"/>
</dbReference>
<feature type="transmembrane region" description="Helical" evidence="6">
    <location>
        <begin position="591"/>
        <end position="612"/>
    </location>
</feature>
<feature type="transmembrane region" description="Helical" evidence="6">
    <location>
        <begin position="203"/>
        <end position="226"/>
    </location>
</feature>
<feature type="transmembrane region" description="Helical" evidence="6">
    <location>
        <begin position="74"/>
        <end position="96"/>
    </location>
</feature>
<evidence type="ECO:0000256" key="4">
    <source>
        <dbReference type="ARBA" id="ARBA00022989"/>
    </source>
</evidence>
<proteinExistence type="predicted"/>
<feature type="transmembrane region" description="Helical" evidence="6">
    <location>
        <begin position="329"/>
        <end position="347"/>
    </location>
</feature>
<accession>A0AA35X217</accession>
<feature type="transmembrane region" description="Helical" evidence="6">
    <location>
        <begin position="673"/>
        <end position="692"/>
    </location>
</feature>
<comment type="caution">
    <text evidence="7">The sequence shown here is derived from an EMBL/GenBank/DDBJ whole genome shotgun (WGS) entry which is preliminary data.</text>
</comment>
<gene>
    <name evidence="7" type="ORF">GBAR_LOCUS23563</name>
</gene>
<dbReference type="InterPro" id="IPR051068">
    <property type="entry name" value="MFS_Domain-Containing_Protein"/>
</dbReference>
<sequence>MYWFRGSKKSLEESFPHHNMALILLFQLTITSAYSLALPSLYKFITTPAERPEEVACSEGGKFWPGLGGSDSDYAWVLVSYNLFGMVAAPVAGILLHRLPFTITIISFSILLVTGGIVYALARSVWMAFVGYGVSGAGGALCTITIHTYMGEMGDVMDDIRKKQGKKPRKFLLYNIYSFTLTGAFIFPFSINSVMAQFDISPYHWPGWVLAALTATVASISLIGFVETRSIPQAKTACPSLTSIKFKTNPRSRERNSKIASYMFLIGCGFLIGMGYTIFTSLITPVLSDQFGFTVQYISYFFLATSATYFGSSLVQLGAKLAGVGNRNILGLSLVLVLAGSLLFGDWQSIGPDPCTSFFLNATERDCGEISPVSGSGSRAGDEAFPVGLSAANTTAVQELVEGCQALSGPSNVCFWNRRSRVTGDYCTECLGTCLSTERSQNIYQLSVAVIILSIGSPLVYVFVPAIASDITPIISQVQLANGLVGLLLCQLLQGRISSMMFGVSYFTRTVTPFWFIKAYEVTGRHTYFAMAIVSGCAVLLLLSLLALYKRLAPIPKTNAVAISATGKLSFEVTKEDKRSMEESFPHHNMVLILLFQLLVTSAYSLAIPSLYKFVTTPTELPDELVCSEGGKFWPGLGGSDSDYAWVVMSYSLFGMVAAPVAGMLLHRLPFTITIISFSILLVTGGMVYALARLGAKLAGVVQNILGLSLVLVLAGSLLFGDWQSIGPDPCTSFSSNATERDCGEISSVFGSGSGAGDEAFPVGLSAANTTAVQELVEGCQALSGPSNACFWNRRSRVTGDYCTECLGTCLSTERSQNIYQLSLAVILLSIGAPLGFTFVPAIASDITPLNSQGIVISVMLGVGLLTRAVTPFWYIQSYEVTGRHTYFAMAIVSGCAVLLLLSLLPLYKRLTPIPKTNAVAISATGKLGFEVE</sequence>
<dbReference type="PANTHER" id="PTHR23510:SF3">
    <property type="entry name" value="MAJOR FACILITATOR SUPERFAMILY DOMAIN-CONTAINING PROTEIN 8"/>
    <property type="match status" value="1"/>
</dbReference>
<dbReference type="EMBL" id="CASHTH010003266">
    <property type="protein sequence ID" value="CAI8042428.1"/>
    <property type="molecule type" value="Genomic_DNA"/>
</dbReference>
<feature type="transmembrane region" description="Helical" evidence="6">
    <location>
        <begin position="21"/>
        <end position="42"/>
    </location>
</feature>
<evidence type="ECO:0000256" key="2">
    <source>
        <dbReference type="ARBA" id="ARBA00022448"/>
    </source>
</evidence>
<comment type="subcellular location">
    <subcellularLocation>
        <location evidence="1">Endomembrane system</location>
        <topology evidence="1">Multi-pass membrane protein</topology>
    </subcellularLocation>
</comment>
<keyword evidence="4 6" id="KW-1133">Transmembrane helix</keyword>
<feature type="transmembrane region" description="Helical" evidence="6">
    <location>
        <begin position="855"/>
        <end position="875"/>
    </location>
</feature>
<dbReference type="CDD" id="cd06174">
    <property type="entry name" value="MFS"/>
    <property type="match status" value="1"/>
</dbReference>
<feature type="transmembrane region" description="Helical" evidence="6">
    <location>
        <begin position="259"/>
        <end position="278"/>
    </location>
</feature>
<evidence type="ECO:0000256" key="3">
    <source>
        <dbReference type="ARBA" id="ARBA00022692"/>
    </source>
</evidence>
<dbReference type="InterPro" id="IPR036259">
    <property type="entry name" value="MFS_trans_sf"/>
</dbReference>
<dbReference type="PANTHER" id="PTHR23510">
    <property type="entry name" value="INNER MEMBRANE TRANSPORT PROTEIN YAJR"/>
    <property type="match status" value="1"/>
</dbReference>
<dbReference type="Proteomes" id="UP001174909">
    <property type="component" value="Unassembled WGS sequence"/>
</dbReference>
<evidence type="ECO:0000313" key="7">
    <source>
        <dbReference type="EMBL" id="CAI8042428.1"/>
    </source>
</evidence>
<feature type="transmembrane region" description="Helical" evidence="6">
    <location>
        <begin position="484"/>
        <end position="508"/>
    </location>
</feature>
<feature type="transmembrane region" description="Helical" evidence="6">
    <location>
        <begin position="698"/>
        <end position="720"/>
    </location>
</feature>
<feature type="transmembrane region" description="Helical" evidence="6">
    <location>
        <begin position="128"/>
        <end position="150"/>
    </location>
</feature>
<feature type="transmembrane region" description="Helical" evidence="6">
    <location>
        <begin position="171"/>
        <end position="191"/>
    </location>
</feature>
<reference evidence="7" key="1">
    <citation type="submission" date="2023-03" db="EMBL/GenBank/DDBJ databases">
        <authorList>
            <person name="Steffen K."/>
            <person name="Cardenas P."/>
        </authorList>
    </citation>
    <scope>NUCLEOTIDE SEQUENCE</scope>
</reference>
<keyword evidence="2" id="KW-0813">Transport</keyword>
<dbReference type="Gene3D" id="1.20.1250.20">
    <property type="entry name" value="MFS general substrate transporter like domains"/>
    <property type="match status" value="2"/>
</dbReference>
<keyword evidence="5 6" id="KW-0472">Membrane</keyword>
<evidence type="ECO:0000256" key="5">
    <source>
        <dbReference type="ARBA" id="ARBA00023136"/>
    </source>
</evidence>
<protein>
    <submittedName>
        <fullName evidence="7">Uncharacterized protein</fullName>
    </submittedName>
</protein>
<feature type="transmembrane region" description="Helical" evidence="6">
    <location>
        <begin position="298"/>
        <end position="317"/>
    </location>
</feature>
<feature type="transmembrane region" description="Helical" evidence="6">
    <location>
        <begin position="443"/>
        <end position="464"/>
    </location>
</feature>
<name>A0AA35X217_GEOBA</name>
<evidence type="ECO:0000256" key="1">
    <source>
        <dbReference type="ARBA" id="ARBA00004127"/>
    </source>
</evidence>
<dbReference type="AlphaFoldDB" id="A0AA35X217"/>
<feature type="transmembrane region" description="Helical" evidence="6">
    <location>
        <begin position="822"/>
        <end position="843"/>
    </location>
</feature>
<evidence type="ECO:0000313" key="8">
    <source>
        <dbReference type="Proteomes" id="UP001174909"/>
    </source>
</evidence>
<feature type="transmembrane region" description="Helical" evidence="6">
    <location>
        <begin position="528"/>
        <end position="549"/>
    </location>
</feature>
<feature type="transmembrane region" description="Helical" evidence="6">
    <location>
        <begin position="644"/>
        <end position="666"/>
    </location>
</feature>
<feature type="transmembrane region" description="Helical" evidence="6">
    <location>
        <begin position="103"/>
        <end position="122"/>
    </location>
</feature>
<keyword evidence="8" id="KW-1185">Reference proteome</keyword>
<keyword evidence="3 6" id="KW-0812">Transmembrane</keyword>
<feature type="transmembrane region" description="Helical" evidence="6">
    <location>
        <begin position="887"/>
        <end position="908"/>
    </location>
</feature>
<organism evidence="7 8">
    <name type="scientific">Geodia barretti</name>
    <name type="common">Barrett's horny sponge</name>
    <dbReference type="NCBI Taxonomy" id="519541"/>
    <lineage>
        <taxon>Eukaryota</taxon>
        <taxon>Metazoa</taxon>
        <taxon>Porifera</taxon>
        <taxon>Demospongiae</taxon>
        <taxon>Heteroscleromorpha</taxon>
        <taxon>Tetractinellida</taxon>
        <taxon>Astrophorina</taxon>
        <taxon>Geodiidae</taxon>
        <taxon>Geodia</taxon>
    </lineage>
</organism>
<evidence type="ECO:0000256" key="6">
    <source>
        <dbReference type="SAM" id="Phobius"/>
    </source>
</evidence>